<evidence type="ECO:0000259" key="3">
    <source>
        <dbReference type="Pfam" id="PF01593"/>
    </source>
</evidence>
<sequence>MTAHNTATGGRDRRCPVVIVGGGLAGLALADRLHRAGVAFRLVEARSRLGGRIMALDTPQGRIDLGPSWFWPGQPRIARLIEDLGLRAFEQFSEGEICFEDTQGAVHRGMGFASMAGSFRVEGGLSSLVEGLAARLPPEHLTLSSPVRAVTQEGVLLADGGRVAGRHVVLALPPRLVAGMHFDPPLPDAAMQGLRAIPTWMAGHAKFVAVYDRPFWREAGLSGDAMSRHGPLAEIHDACGPDGRPAALFGFIGVPADLRAGQSAELRAAALAQLTRLFGPDAAAPTTTALQDWSAETATASWQDRTPPRSHPDYGLPGSLARLRDGRLHLAATETAPEMGGLMEGALASAERVAALILTDMARPR</sequence>
<dbReference type="AlphaFoldDB" id="A0A8J7WAV9"/>
<name>A0A8J7WAV9_9RHOB</name>
<feature type="compositionally biased region" description="Polar residues" evidence="2">
    <location>
        <begin position="295"/>
        <end position="304"/>
    </location>
</feature>
<dbReference type="Pfam" id="PF13450">
    <property type="entry name" value="NAD_binding_8"/>
    <property type="match status" value="1"/>
</dbReference>
<gene>
    <name evidence="4" type="ORF">KB874_08505</name>
</gene>
<dbReference type="EMBL" id="JAGTUU010000003">
    <property type="protein sequence ID" value="MBS0124175.1"/>
    <property type="molecule type" value="Genomic_DNA"/>
</dbReference>
<comment type="caution">
    <text evidence="4">The sequence shown here is derived from an EMBL/GenBank/DDBJ whole genome shotgun (WGS) entry which is preliminary data.</text>
</comment>
<accession>A0A8J7WAV9</accession>
<protein>
    <submittedName>
        <fullName evidence="4">FAD-dependent oxidoreductase</fullName>
    </submittedName>
</protein>
<reference evidence="4" key="1">
    <citation type="submission" date="2021-04" db="EMBL/GenBank/DDBJ databases">
        <authorList>
            <person name="Yoon J."/>
        </authorList>
    </citation>
    <scope>NUCLEOTIDE SEQUENCE</scope>
    <source>
        <strain evidence="4">KMU-90</strain>
    </source>
</reference>
<dbReference type="SUPFAM" id="SSF51905">
    <property type="entry name" value="FAD/NAD(P)-binding domain"/>
    <property type="match status" value="1"/>
</dbReference>
<dbReference type="InterPro" id="IPR002937">
    <property type="entry name" value="Amino_oxidase"/>
</dbReference>
<feature type="domain" description="Amine oxidase" evidence="3">
    <location>
        <begin position="117"/>
        <end position="358"/>
    </location>
</feature>
<dbReference type="InterPro" id="IPR036188">
    <property type="entry name" value="FAD/NAD-bd_sf"/>
</dbReference>
<dbReference type="Pfam" id="PF01593">
    <property type="entry name" value="Amino_oxidase"/>
    <property type="match status" value="1"/>
</dbReference>
<dbReference type="PANTHER" id="PTHR43563:SF1">
    <property type="entry name" value="AMINE OXIDASE [FLAVIN-CONTAINING] B"/>
    <property type="match status" value="1"/>
</dbReference>
<dbReference type="Gene3D" id="3.50.50.60">
    <property type="entry name" value="FAD/NAD(P)-binding domain"/>
    <property type="match status" value="2"/>
</dbReference>
<dbReference type="GO" id="GO:0016491">
    <property type="term" value="F:oxidoreductase activity"/>
    <property type="evidence" value="ECO:0007669"/>
    <property type="project" value="InterPro"/>
</dbReference>
<evidence type="ECO:0000313" key="5">
    <source>
        <dbReference type="Proteomes" id="UP000681356"/>
    </source>
</evidence>
<comment type="similarity">
    <text evidence="1">Belongs to the flavin monoamine oxidase family.</text>
</comment>
<dbReference type="SUPFAM" id="SSF54373">
    <property type="entry name" value="FAD-linked reductases, C-terminal domain"/>
    <property type="match status" value="1"/>
</dbReference>
<evidence type="ECO:0000313" key="4">
    <source>
        <dbReference type="EMBL" id="MBS0124175.1"/>
    </source>
</evidence>
<dbReference type="InterPro" id="IPR050703">
    <property type="entry name" value="Flavin_MAO"/>
</dbReference>
<keyword evidence="5" id="KW-1185">Reference proteome</keyword>
<feature type="region of interest" description="Disordered" evidence="2">
    <location>
        <begin position="295"/>
        <end position="318"/>
    </location>
</feature>
<dbReference type="Proteomes" id="UP000681356">
    <property type="component" value="Unassembled WGS sequence"/>
</dbReference>
<proteinExistence type="inferred from homology"/>
<dbReference type="PANTHER" id="PTHR43563">
    <property type="entry name" value="AMINE OXIDASE"/>
    <property type="match status" value="1"/>
</dbReference>
<evidence type="ECO:0000256" key="2">
    <source>
        <dbReference type="SAM" id="MobiDB-lite"/>
    </source>
</evidence>
<organism evidence="4 5">
    <name type="scientific">Thetidibacter halocola</name>
    <dbReference type="NCBI Taxonomy" id="2827239"/>
    <lineage>
        <taxon>Bacteria</taxon>
        <taxon>Pseudomonadati</taxon>
        <taxon>Pseudomonadota</taxon>
        <taxon>Alphaproteobacteria</taxon>
        <taxon>Rhodobacterales</taxon>
        <taxon>Roseobacteraceae</taxon>
        <taxon>Thetidibacter</taxon>
    </lineage>
</organism>
<dbReference type="RefSeq" id="WP_212536137.1">
    <property type="nucleotide sequence ID" value="NZ_JAGTUU010000003.1"/>
</dbReference>
<evidence type="ECO:0000256" key="1">
    <source>
        <dbReference type="ARBA" id="ARBA00005995"/>
    </source>
</evidence>